<feature type="compositionally biased region" description="Low complexity" evidence="1">
    <location>
        <begin position="1"/>
        <end position="16"/>
    </location>
</feature>
<protein>
    <submittedName>
        <fullName evidence="2">Uncharacterized protein</fullName>
    </submittedName>
</protein>
<reference evidence="2" key="1">
    <citation type="submission" date="2014-09" db="EMBL/GenBank/DDBJ databases">
        <authorList>
            <person name="Magalhaes I.L.F."/>
            <person name="Oliveira U."/>
            <person name="Santos F.R."/>
            <person name="Vidigal T.H.D.A."/>
            <person name="Brescovit A.D."/>
            <person name="Santos A.J."/>
        </authorList>
    </citation>
    <scope>NUCLEOTIDE SEQUENCE</scope>
    <source>
        <tissue evidence="2">Shoot tissue taken approximately 20 cm above the soil surface</tissue>
    </source>
</reference>
<dbReference type="AlphaFoldDB" id="A0A0A8YSU7"/>
<reference evidence="2" key="2">
    <citation type="journal article" date="2015" name="Data Brief">
        <title>Shoot transcriptome of the giant reed, Arundo donax.</title>
        <authorList>
            <person name="Barrero R.A."/>
            <person name="Guerrero F.D."/>
            <person name="Moolhuijzen P."/>
            <person name="Goolsby J.A."/>
            <person name="Tidwell J."/>
            <person name="Bellgard S.E."/>
            <person name="Bellgard M.I."/>
        </authorList>
    </citation>
    <scope>NUCLEOTIDE SEQUENCE</scope>
    <source>
        <tissue evidence="2">Shoot tissue taken approximately 20 cm above the soil surface</tissue>
    </source>
</reference>
<sequence length="62" mass="6469">MAVHGTMATAMAARAAPSEGRLRSSSQCGRAAAEGAERWSDGCGGAWRRRPRGEATAGPRLR</sequence>
<accession>A0A0A8YSU7</accession>
<name>A0A0A8YSU7_ARUDO</name>
<evidence type="ECO:0000313" key="2">
    <source>
        <dbReference type="EMBL" id="JAD29626.1"/>
    </source>
</evidence>
<dbReference type="EMBL" id="GBRH01268269">
    <property type="protein sequence ID" value="JAD29626.1"/>
    <property type="molecule type" value="Transcribed_RNA"/>
</dbReference>
<evidence type="ECO:0000256" key="1">
    <source>
        <dbReference type="SAM" id="MobiDB-lite"/>
    </source>
</evidence>
<feature type="region of interest" description="Disordered" evidence="1">
    <location>
        <begin position="1"/>
        <end position="62"/>
    </location>
</feature>
<proteinExistence type="predicted"/>
<organism evidence="2">
    <name type="scientific">Arundo donax</name>
    <name type="common">Giant reed</name>
    <name type="synonym">Donax arundinaceus</name>
    <dbReference type="NCBI Taxonomy" id="35708"/>
    <lineage>
        <taxon>Eukaryota</taxon>
        <taxon>Viridiplantae</taxon>
        <taxon>Streptophyta</taxon>
        <taxon>Embryophyta</taxon>
        <taxon>Tracheophyta</taxon>
        <taxon>Spermatophyta</taxon>
        <taxon>Magnoliopsida</taxon>
        <taxon>Liliopsida</taxon>
        <taxon>Poales</taxon>
        <taxon>Poaceae</taxon>
        <taxon>PACMAD clade</taxon>
        <taxon>Arundinoideae</taxon>
        <taxon>Arundineae</taxon>
        <taxon>Arundo</taxon>
    </lineage>
</organism>